<sequence>MSRVDLVDGCLAELAMCDAMTGRGSQFSFNACYKAFADMISAIPDAELAERPIPMSYVFGMAFTMGALWAQVNPDRPLIVSVEVPDH</sequence>
<keyword evidence="2" id="KW-1185">Reference proteome</keyword>
<gene>
    <name evidence="1" type="ORF">HRJ53_07795</name>
</gene>
<reference evidence="1" key="1">
    <citation type="submission" date="2020-06" db="EMBL/GenBank/DDBJ databases">
        <title>Legume-microbial interactions unlock mineral nutrients during tropical forest succession.</title>
        <authorList>
            <person name="Epihov D.Z."/>
        </authorList>
    </citation>
    <scope>NUCLEOTIDE SEQUENCE [LARGE SCALE GENOMIC DNA]</scope>
    <source>
        <strain evidence="1">Pan2503</strain>
    </source>
</reference>
<accession>A0A7V8NPE4</accession>
<evidence type="ECO:0000313" key="2">
    <source>
        <dbReference type="Proteomes" id="UP000567293"/>
    </source>
</evidence>
<proteinExistence type="predicted"/>
<name>A0A7V8NPE4_9BACT</name>
<dbReference type="Proteomes" id="UP000567293">
    <property type="component" value="Unassembled WGS sequence"/>
</dbReference>
<protein>
    <submittedName>
        <fullName evidence="1">Uncharacterized protein</fullName>
    </submittedName>
</protein>
<dbReference type="EMBL" id="JACDQQ010000751">
    <property type="protein sequence ID" value="MBA0084882.1"/>
    <property type="molecule type" value="Genomic_DNA"/>
</dbReference>
<comment type="caution">
    <text evidence="1">The sequence shown here is derived from an EMBL/GenBank/DDBJ whole genome shotgun (WGS) entry which is preliminary data.</text>
</comment>
<organism evidence="1 2">
    <name type="scientific">Candidatus Acidiferrum panamense</name>
    <dbReference type="NCBI Taxonomy" id="2741543"/>
    <lineage>
        <taxon>Bacteria</taxon>
        <taxon>Pseudomonadati</taxon>
        <taxon>Acidobacteriota</taxon>
        <taxon>Terriglobia</taxon>
        <taxon>Candidatus Acidiferrales</taxon>
        <taxon>Candidatus Acidiferrum</taxon>
    </lineage>
</organism>
<dbReference type="AlphaFoldDB" id="A0A7V8NPE4"/>
<evidence type="ECO:0000313" key="1">
    <source>
        <dbReference type="EMBL" id="MBA0084882.1"/>
    </source>
</evidence>